<dbReference type="InterPro" id="IPR006657">
    <property type="entry name" value="MoPterin_dinucl-bd_dom"/>
</dbReference>
<dbReference type="Pfam" id="PF01568">
    <property type="entry name" value="Molydop_binding"/>
    <property type="match status" value="1"/>
</dbReference>
<dbReference type="Proteomes" id="UP001320544">
    <property type="component" value="Chromosome"/>
</dbReference>
<dbReference type="Pfam" id="PF04879">
    <property type="entry name" value="Molybdop_Fe4S4"/>
    <property type="match status" value="1"/>
</dbReference>
<proteinExistence type="inferred from homology"/>
<dbReference type="Gene3D" id="3.40.228.10">
    <property type="entry name" value="Dimethylsulfoxide Reductase, domain 2"/>
    <property type="match status" value="1"/>
</dbReference>
<organism evidence="6 7">
    <name type="scientific">Raoultibacter timonensis</name>
    <dbReference type="NCBI Taxonomy" id="1907662"/>
    <lineage>
        <taxon>Bacteria</taxon>
        <taxon>Bacillati</taxon>
        <taxon>Actinomycetota</taxon>
        <taxon>Coriobacteriia</taxon>
        <taxon>Eggerthellales</taxon>
        <taxon>Eggerthellaceae</taxon>
        <taxon>Raoultibacter</taxon>
    </lineage>
</organism>
<evidence type="ECO:0000256" key="1">
    <source>
        <dbReference type="ARBA" id="ARBA00010312"/>
    </source>
</evidence>
<evidence type="ECO:0000259" key="5">
    <source>
        <dbReference type="PROSITE" id="PS51669"/>
    </source>
</evidence>
<dbReference type="InterPro" id="IPR037949">
    <property type="entry name" value="MopB_CT_Acetylene-hydratase"/>
</dbReference>
<dbReference type="PANTHER" id="PTHR43742:SF6">
    <property type="entry name" value="OXIDOREDUCTASE YYAE-RELATED"/>
    <property type="match status" value="1"/>
</dbReference>
<keyword evidence="7" id="KW-1185">Reference proteome</keyword>
<dbReference type="SMART" id="SM00926">
    <property type="entry name" value="Molybdop_Fe4S4"/>
    <property type="match status" value="1"/>
</dbReference>
<dbReference type="EMBL" id="AP025564">
    <property type="protein sequence ID" value="BDE96499.1"/>
    <property type="molecule type" value="Genomic_DNA"/>
</dbReference>
<dbReference type="InterPro" id="IPR050612">
    <property type="entry name" value="Prok_Mopterin_Oxidored"/>
</dbReference>
<dbReference type="Gene3D" id="3.40.50.740">
    <property type="match status" value="1"/>
</dbReference>
<reference evidence="6 7" key="1">
    <citation type="submission" date="2022-01" db="EMBL/GenBank/DDBJ databases">
        <title>Novel bile acid biosynthetic pathways are enriched in the microbiome of centenarians.</title>
        <authorList>
            <person name="Sato Y."/>
            <person name="Atarashi K."/>
            <person name="Plichta R.D."/>
            <person name="Arai Y."/>
            <person name="Sasajima S."/>
            <person name="Kearney M.S."/>
            <person name="Suda W."/>
            <person name="Takeshita K."/>
            <person name="Sasaki T."/>
            <person name="Okamoto S."/>
            <person name="Skelly N.A."/>
            <person name="Okamura Y."/>
            <person name="Vlamakis H."/>
            <person name="Li Y."/>
            <person name="Tanoue T."/>
            <person name="Takei H."/>
            <person name="Nittono H."/>
            <person name="Narushima S."/>
            <person name="Irie J."/>
            <person name="Itoh H."/>
            <person name="Moriya K."/>
            <person name="Sugiura Y."/>
            <person name="Suematsu M."/>
            <person name="Moritoki N."/>
            <person name="Shibata S."/>
            <person name="Littman R.D."/>
            <person name="Fischbach A.M."/>
            <person name="Uwamino Y."/>
            <person name="Inoue T."/>
            <person name="Honda A."/>
            <person name="Hattori M."/>
            <person name="Murai T."/>
            <person name="Xavier J.R."/>
            <person name="Hirose N."/>
            <person name="Honda K."/>
        </authorList>
    </citation>
    <scope>NUCLEOTIDE SEQUENCE [LARGE SCALE GENOMIC DNA]</scope>
    <source>
        <strain evidence="6 7">CE91-St30</strain>
    </source>
</reference>
<keyword evidence="3" id="KW-0408">Iron</keyword>
<evidence type="ECO:0000256" key="3">
    <source>
        <dbReference type="ARBA" id="ARBA00023004"/>
    </source>
</evidence>
<dbReference type="InterPro" id="IPR006963">
    <property type="entry name" value="Mopterin_OxRdtase_4Fe-4S_dom"/>
</dbReference>
<dbReference type="Gene3D" id="2.40.40.20">
    <property type="match status" value="1"/>
</dbReference>
<dbReference type="CDD" id="cd02759">
    <property type="entry name" value="MopB_Acetylene-hydratase"/>
    <property type="match status" value="1"/>
</dbReference>
<sequence>MLTNELEGVNKDVYKTDWQWQEGEYTVTRTNMWTAPGCHNGCSVLYYTKDGKVEKIEGDPLSPYNQGRLCMRCLDVVETFYHPDRLKYPLRRVGERGDNQWERITWDEAYDDIAEHVRAIWDEYGPESIVSMQGTGRNICWQTPYLSYAAFGSPNFVLGFLSGDACYLPRTTIGHCFMGDFFVADCSQHLEKRFADPEYVFPDYMLICGNNALISNGDGFFGHWIVDVMKEGGTKLIVLDPSCTWLASKAEHWLQVRPGTDAAVVISMLGVVIEEDLYDHDFVENWCYGFDELAERCREYPPEKAAEIAGVDAEAIRAAARAYASGNPSTIQWGLKVDQTVCGIPLAQALLSLGAICGDIDVPGGMMIPRCAYDIPDSYGCGMWNLSDEMLGKMLGVDTSPLHALGFDPTANGDTVLQAIETGEPYPIRMLFIQSTNPIANMASDAPRVYRAMRSVDYNVVVDVFMTPTAVACADIVLPCGMSCERNSARVWWWPLRSIVKVADYYEAKSDEQIILELGKRLNPRLFPWETDVELMTWWIQSGNRFHAGWPHKTDQTFLDLTEKVIDWPDDWAYRKHELGWLRDDGQPGFNTNTGKCELFNTLFDAWGFDPLPYYEEPPESPISTPELFAEYPYVLTTGARTWEYFHSEERQVARLRESHPDPLTDLHPDTAAKIGVCEGDWIWVENMRGKCKQRVRFNASLKPDTVRSEHGWWFPETDGAEPNLFGVFDSNINNLTVQGVTGPTLYGAPYANQICKIYPVTKENDCSPSEIVTRKGGF</sequence>
<dbReference type="InterPro" id="IPR041930">
    <property type="entry name" value="Acetylene_hydratase"/>
</dbReference>
<gene>
    <name evidence="6" type="ORF">CE91St30_18320</name>
</gene>
<keyword evidence="4" id="KW-0411">Iron-sulfur</keyword>
<dbReference type="SUPFAM" id="SSF50692">
    <property type="entry name" value="ADC-like"/>
    <property type="match status" value="1"/>
</dbReference>
<dbReference type="InterPro" id="IPR006656">
    <property type="entry name" value="Mopterin_OxRdtase"/>
</dbReference>
<dbReference type="PROSITE" id="PS51669">
    <property type="entry name" value="4FE4S_MOW_BIS_MGD"/>
    <property type="match status" value="1"/>
</dbReference>
<evidence type="ECO:0000313" key="6">
    <source>
        <dbReference type="EMBL" id="BDE96499.1"/>
    </source>
</evidence>
<dbReference type="SUPFAM" id="SSF53706">
    <property type="entry name" value="Formate dehydrogenase/DMSO reductase, domains 1-3"/>
    <property type="match status" value="1"/>
</dbReference>
<evidence type="ECO:0000313" key="7">
    <source>
        <dbReference type="Proteomes" id="UP001320544"/>
    </source>
</evidence>
<keyword evidence="2" id="KW-0479">Metal-binding</keyword>
<dbReference type="InterPro" id="IPR009010">
    <property type="entry name" value="Asp_de-COase-like_dom_sf"/>
</dbReference>
<accession>A0ABN6MEY3</accession>
<protein>
    <submittedName>
        <fullName evidence="6">Dehydrogenase</fullName>
    </submittedName>
</protein>
<dbReference type="Gene3D" id="2.20.25.90">
    <property type="entry name" value="ADC-like domains"/>
    <property type="match status" value="1"/>
</dbReference>
<dbReference type="CDD" id="cd02781">
    <property type="entry name" value="MopB_CT_Acetylene-hydratase"/>
    <property type="match status" value="1"/>
</dbReference>
<dbReference type="Pfam" id="PF00384">
    <property type="entry name" value="Molybdopterin"/>
    <property type="match status" value="1"/>
</dbReference>
<dbReference type="RefSeq" id="WP_102377992.1">
    <property type="nucleotide sequence ID" value="NZ_AP025564.1"/>
</dbReference>
<feature type="domain" description="4Fe-4S Mo/W bis-MGD-type" evidence="5">
    <location>
        <begin position="28"/>
        <end position="84"/>
    </location>
</feature>
<evidence type="ECO:0000256" key="2">
    <source>
        <dbReference type="ARBA" id="ARBA00022723"/>
    </source>
</evidence>
<comment type="similarity">
    <text evidence="1">Belongs to the prokaryotic molybdopterin-containing oxidoreductase family.</text>
</comment>
<dbReference type="PANTHER" id="PTHR43742">
    <property type="entry name" value="TRIMETHYLAMINE-N-OXIDE REDUCTASE"/>
    <property type="match status" value="1"/>
</dbReference>
<evidence type="ECO:0000256" key="4">
    <source>
        <dbReference type="ARBA" id="ARBA00023014"/>
    </source>
</evidence>
<name>A0ABN6MEY3_9ACTN</name>